<gene>
    <name evidence="1" type="ORF">EURHEDRAFT_27896</name>
</gene>
<dbReference type="HOGENOM" id="CLU_1959130_0_0_1"/>
<organism evidence="1 2">
    <name type="scientific">Aspergillus ruber (strain CBS 135680)</name>
    <dbReference type="NCBI Taxonomy" id="1388766"/>
    <lineage>
        <taxon>Eukaryota</taxon>
        <taxon>Fungi</taxon>
        <taxon>Dikarya</taxon>
        <taxon>Ascomycota</taxon>
        <taxon>Pezizomycotina</taxon>
        <taxon>Eurotiomycetes</taxon>
        <taxon>Eurotiomycetidae</taxon>
        <taxon>Eurotiales</taxon>
        <taxon>Aspergillaceae</taxon>
        <taxon>Aspergillus</taxon>
        <taxon>Aspergillus subgen. Aspergillus</taxon>
    </lineage>
</organism>
<evidence type="ECO:0000313" key="2">
    <source>
        <dbReference type="Proteomes" id="UP000019804"/>
    </source>
</evidence>
<name>A0A017STW1_ASPRC</name>
<dbReference type="AlphaFoldDB" id="A0A017STW1"/>
<dbReference type="RefSeq" id="XP_040643423.1">
    <property type="nucleotide sequence ID" value="XM_040778182.1"/>
</dbReference>
<evidence type="ECO:0000313" key="1">
    <source>
        <dbReference type="EMBL" id="EYE99735.1"/>
    </source>
</evidence>
<accession>A0A017STW1</accession>
<sequence length="128" mass="14417">MCAVPLQLRSEPQIREENNLLLSICRCLGRHAGSLYCCLLCEKNLSFIVLSSSFDCLVEFRLRRCRGRRLAEKPSDCLSGILTVGLILRVSLKATLHRTPTNSITPSQSRYLPSSQDVTQLHEPGFRL</sequence>
<dbReference type="GeneID" id="63693306"/>
<keyword evidence="2" id="KW-1185">Reference proteome</keyword>
<dbReference type="EMBL" id="KK088411">
    <property type="protein sequence ID" value="EYE99735.1"/>
    <property type="molecule type" value="Genomic_DNA"/>
</dbReference>
<proteinExistence type="predicted"/>
<reference evidence="2" key="1">
    <citation type="journal article" date="2014" name="Nat. Commun.">
        <title>Genomic adaptations of the halophilic Dead Sea filamentous fungus Eurotium rubrum.</title>
        <authorList>
            <person name="Kis-Papo T."/>
            <person name="Weig A.R."/>
            <person name="Riley R."/>
            <person name="Persoh D."/>
            <person name="Salamov A."/>
            <person name="Sun H."/>
            <person name="Lipzen A."/>
            <person name="Wasser S.P."/>
            <person name="Rambold G."/>
            <person name="Grigoriev I.V."/>
            <person name="Nevo E."/>
        </authorList>
    </citation>
    <scope>NUCLEOTIDE SEQUENCE [LARGE SCALE GENOMIC DNA]</scope>
    <source>
        <strain evidence="2">CBS 135680</strain>
    </source>
</reference>
<dbReference type="Proteomes" id="UP000019804">
    <property type="component" value="Unassembled WGS sequence"/>
</dbReference>
<protein>
    <submittedName>
        <fullName evidence="1">Uncharacterized protein</fullName>
    </submittedName>
</protein>